<evidence type="ECO:0000259" key="1">
    <source>
        <dbReference type="Pfam" id="PF13421"/>
    </source>
</evidence>
<dbReference type="Pfam" id="PF13421">
    <property type="entry name" value="Band_7_1"/>
    <property type="match status" value="1"/>
</dbReference>
<dbReference type="AlphaFoldDB" id="A0A3G3IIN2"/>
<dbReference type="EMBL" id="CP017686">
    <property type="protein sequence ID" value="AYQ55695.1"/>
    <property type="molecule type" value="Genomic_DNA"/>
</dbReference>
<dbReference type="InterPro" id="IPR033880">
    <property type="entry name" value="SPFH_YdjI"/>
</dbReference>
<dbReference type="CDD" id="cd03408">
    <property type="entry name" value="SPFH_like_u1"/>
    <property type="match status" value="1"/>
</dbReference>
<dbReference type="Proteomes" id="UP000273278">
    <property type="component" value="Chromosome"/>
</dbReference>
<reference evidence="2 3" key="1">
    <citation type="submission" date="2016-10" db="EMBL/GenBank/DDBJ databases">
        <title>Complete genome of the TMA-utilizing, human hosted archaeon Methanomethylophilus alvus Gen. nov, sp. nov., strain Mx-05, derived from a pure culture.</title>
        <authorList>
            <person name="Brugere J.-F."/>
            <person name="Ben Hania W."/>
            <person name="Chaudhary P.P."/>
            <person name="Gaci N."/>
            <person name="Borrel G."/>
            <person name="Cao Van Tuat L."/>
            <person name="Fardeau M.-L."/>
            <person name="Harris H.M.B."/>
            <person name="O'Toole P.W."/>
            <person name="Ollivier B."/>
        </authorList>
    </citation>
    <scope>NUCLEOTIDE SEQUENCE [LARGE SCALE GENOMIC DNA]</scope>
    <source>
        <strain evidence="2 3">Mx-05</strain>
    </source>
</reference>
<accession>A0A3G3IIN2</accession>
<protein>
    <recommendedName>
        <fullName evidence="1">SPFH domain-containing protein</fullName>
    </recommendedName>
</protein>
<dbReference type="RefSeq" id="WP_015505476.1">
    <property type="nucleotide sequence ID" value="NZ_CAYAZR010000013.1"/>
</dbReference>
<dbReference type="SUPFAM" id="SSF117892">
    <property type="entry name" value="Band 7/SPFH domain"/>
    <property type="match status" value="1"/>
</dbReference>
<feature type="domain" description="SPFH" evidence="1">
    <location>
        <begin position="30"/>
        <end position="217"/>
    </location>
</feature>
<evidence type="ECO:0000313" key="3">
    <source>
        <dbReference type="Proteomes" id="UP000273278"/>
    </source>
</evidence>
<evidence type="ECO:0000313" key="2">
    <source>
        <dbReference type="EMBL" id="AYQ55695.1"/>
    </source>
</evidence>
<gene>
    <name evidence="2" type="ORF">BKD89_07825</name>
</gene>
<organism evidence="2 3">
    <name type="scientific">Methanomethylophilus alvi</name>
    <dbReference type="NCBI Taxonomy" id="1291540"/>
    <lineage>
        <taxon>Archaea</taxon>
        <taxon>Methanobacteriati</taxon>
        <taxon>Thermoplasmatota</taxon>
        <taxon>Thermoplasmata</taxon>
        <taxon>Methanomassiliicoccales</taxon>
        <taxon>Methanomethylophilaceae</taxon>
        <taxon>Methanomethylophilus</taxon>
    </lineage>
</organism>
<dbReference type="PANTHER" id="PTHR37826:SF2">
    <property type="entry name" value="ZINC-RIBBON DOMAIN-CONTAINING PROTEIN"/>
    <property type="match status" value="1"/>
</dbReference>
<dbReference type="OMA" id="AEVYFVN"/>
<dbReference type="PANTHER" id="PTHR37826">
    <property type="entry name" value="FLOTILLIN BAND_7_5 DOMAIN PROTEIN"/>
    <property type="match status" value="1"/>
</dbReference>
<sequence>MAEKKQNVVFWKDQGPDDIIYVSPDDDLRTITSVTVPEHSVALFIRDGQLQGILEPGRHVTTSSNIPWLTALYNKALGFRETPFKCSVVFISLKIFNGKWGLRSMIKAAKEYEVPITLMANGDFQFRIQDVNVFYTQVLGGMKSYSTGDVNQFMKSFITEQLTQQLNSQYYMDVMSNLEKASTSTKILIDPYFQQRGIELLALKINEVSTTEAEKTKVFEYLQFSSANGEAFKRYEVMDRMADAIGDSQGGAAMGAGMLLFPQMYQQLSQQSVQGVHQQAAAPQAQKVMCPYCGGLNDYPYKFCGNCGKPSPMMQNQQQAAAPVQSAPAAAPAAAPAGGAAFKICPYCGQDLSGLKKTPKFCPYCSEQLV</sequence>
<dbReference type="GeneID" id="41322362"/>
<dbReference type="InterPro" id="IPR036013">
    <property type="entry name" value="Band_7/SPFH_dom_sf"/>
</dbReference>
<name>A0A3G3IIN2_9ARCH</name>
<proteinExistence type="predicted"/>